<evidence type="ECO:0000313" key="6">
    <source>
        <dbReference type="Proteomes" id="UP001149074"/>
    </source>
</evidence>
<name>A0A9W9G1X6_9EURO</name>
<evidence type="ECO:0000256" key="1">
    <source>
        <dbReference type="ARBA" id="ARBA00022603"/>
    </source>
</evidence>
<dbReference type="EMBL" id="JAPQKI010000002">
    <property type="protein sequence ID" value="KAJ5110590.1"/>
    <property type="molecule type" value="Genomic_DNA"/>
</dbReference>
<keyword evidence="6" id="KW-1185">Reference proteome</keyword>
<keyword evidence="1" id="KW-0489">Methyltransferase</keyword>
<organism evidence="5 6">
    <name type="scientific">Penicillium argentinense</name>
    <dbReference type="NCBI Taxonomy" id="1131581"/>
    <lineage>
        <taxon>Eukaryota</taxon>
        <taxon>Fungi</taxon>
        <taxon>Dikarya</taxon>
        <taxon>Ascomycota</taxon>
        <taxon>Pezizomycotina</taxon>
        <taxon>Eurotiomycetes</taxon>
        <taxon>Eurotiomycetidae</taxon>
        <taxon>Eurotiales</taxon>
        <taxon>Aspergillaceae</taxon>
        <taxon>Penicillium</taxon>
    </lineage>
</organism>
<dbReference type="AlphaFoldDB" id="A0A9W9G1X6"/>
<evidence type="ECO:0000256" key="3">
    <source>
        <dbReference type="ARBA" id="ARBA00022691"/>
    </source>
</evidence>
<dbReference type="GeneID" id="81352598"/>
<keyword evidence="2" id="KW-0808">Transferase</keyword>
<evidence type="ECO:0000256" key="2">
    <source>
        <dbReference type="ARBA" id="ARBA00022679"/>
    </source>
</evidence>
<gene>
    <name evidence="5" type="ORF">N7532_001125</name>
</gene>
<evidence type="ECO:0000259" key="4">
    <source>
        <dbReference type="Pfam" id="PF08241"/>
    </source>
</evidence>
<dbReference type="PANTHER" id="PTHR43464">
    <property type="entry name" value="METHYLTRANSFERASE"/>
    <property type="match status" value="1"/>
</dbReference>
<feature type="domain" description="Methyltransferase type 11" evidence="4">
    <location>
        <begin position="65"/>
        <end position="168"/>
    </location>
</feature>
<dbReference type="GO" id="GO:0008757">
    <property type="term" value="F:S-adenosylmethionine-dependent methyltransferase activity"/>
    <property type="evidence" value="ECO:0007669"/>
    <property type="project" value="InterPro"/>
</dbReference>
<dbReference type="OrthoDB" id="66144at2759"/>
<dbReference type="PANTHER" id="PTHR43464:SF19">
    <property type="entry name" value="UBIQUINONE BIOSYNTHESIS O-METHYLTRANSFERASE, MITOCHONDRIAL"/>
    <property type="match status" value="1"/>
</dbReference>
<dbReference type="Proteomes" id="UP001149074">
    <property type="component" value="Unassembled WGS sequence"/>
</dbReference>
<dbReference type="RefSeq" id="XP_056478660.1">
    <property type="nucleotide sequence ID" value="XM_056613619.1"/>
</dbReference>
<dbReference type="Gene3D" id="3.40.50.150">
    <property type="entry name" value="Vaccinia Virus protein VP39"/>
    <property type="match status" value="1"/>
</dbReference>
<evidence type="ECO:0000313" key="5">
    <source>
        <dbReference type="EMBL" id="KAJ5110590.1"/>
    </source>
</evidence>
<proteinExistence type="predicted"/>
<dbReference type="InterPro" id="IPR013216">
    <property type="entry name" value="Methyltransf_11"/>
</dbReference>
<accession>A0A9W9G1X6</accession>
<dbReference type="InterPro" id="IPR029063">
    <property type="entry name" value="SAM-dependent_MTases_sf"/>
</dbReference>
<dbReference type="CDD" id="cd02440">
    <property type="entry name" value="AdoMet_MTases"/>
    <property type="match status" value="1"/>
</dbReference>
<comment type="caution">
    <text evidence="5">The sequence shown here is derived from an EMBL/GenBank/DDBJ whole genome shotgun (WGS) entry which is preliminary data.</text>
</comment>
<dbReference type="GO" id="GO:0032259">
    <property type="term" value="P:methylation"/>
    <property type="evidence" value="ECO:0007669"/>
    <property type="project" value="UniProtKB-KW"/>
</dbReference>
<reference evidence="5" key="1">
    <citation type="submission" date="2022-11" db="EMBL/GenBank/DDBJ databases">
        <authorList>
            <person name="Petersen C."/>
        </authorList>
    </citation>
    <scope>NUCLEOTIDE SEQUENCE</scope>
    <source>
        <strain evidence="5">IBT 30761</strain>
    </source>
</reference>
<dbReference type="Pfam" id="PF08241">
    <property type="entry name" value="Methyltransf_11"/>
    <property type="match status" value="1"/>
</dbReference>
<sequence length="276" mass="31378">MASQAQNIYDDPGFFSAYSTLPRSQGGLESAPEWPVLEAMITKVLTQQPGHEAKDDKRLTGQSVLDLGCGYGWFSRWARSRGASKIRATDISTKMIERAKEFERIRDNNQCDIMFERANLEELTFGHGDDRGTYDLVYSSLTFHYIEDLSRLLGEIRAALKQGGNLVFSVEHPICSAPIIPGPDWKTLQEGDAEHKVWPLNSYSEEGWRYTSWLGVKGVKKYHRTVETYVSLLLENGFVLTGLKDWVPSTESVSEHPEWAQERHRPYFLLISAKTL</sequence>
<protein>
    <recommendedName>
        <fullName evidence="4">Methyltransferase type 11 domain-containing protein</fullName>
    </recommendedName>
</protein>
<dbReference type="SUPFAM" id="SSF53335">
    <property type="entry name" value="S-adenosyl-L-methionine-dependent methyltransferases"/>
    <property type="match status" value="1"/>
</dbReference>
<keyword evidence="3" id="KW-0949">S-adenosyl-L-methionine</keyword>
<reference evidence="5" key="2">
    <citation type="journal article" date="2023" name="IMA Fungus">
        <title>Comparative genomic study of the Penicillium genus elucidates a diverse pangenome and 15 lateral gene transfer events.</title>
        <authorList>
            <person name="Petersen C."/>
            <person name="Sorensen T."/>
            <person name="Nielsen M.R."/>
            <person name="Sondergaard T.E."/>
            <person name="Sorensen J.L."/>
            <person name="Fitzpatrick D.A."/>
            <person name="Frisvad J.C."/>
            <person name="Nielsen K.L."/>
        </authorList>
    </citation>
    <scope>NUCLEOTIDE SEQUENCE</scope>
    <source>
        <strain evidence="5">IBT 30761</strain>
    </source>
</reference>